<evidence type="ECO:0000256" key="5">
    <source>
        <dbReference type="ARBA" id="ARBA00022840"/>
    </source>
</evidence>
<dbReference type="Gene3D" id="3.40.50.880">
    <property type="match status" value="1"/>
</dbReference>
<evidence type="ECO:0000256" key="3">
    <source>
        <dbReference type="ARBA" id="ARBA00022598"/>
    </source>
</evidence>
<evidence type="ECO:0000256" key="8">
    <source>
        <dbReference type="HAMAP-Rule" id="MF_00027"/>
    </source>
</evidence>
<keyword evidence="3 8" id="KW-0436">Ligase</keyword>
<organism evidence="11 12">
    <name type="scientific">Methanosalsum natronophilum</name>
    <dbReference type="NCBI Taxonomy" id="768733"/>
    <lineage>
        <taxon>Archaea</taxon>
        <taxon>Methanobacteriati</taxon>
        <taxon>Methanobacteriota</taxon>
        <taxon>Stenosarchaea group</taxon>
        <taxon>Methanomicrobia</taxon>
        <taxon>Methanosarcinales</taxon>
        <taxon>Methanosarcinaceae</taxon>
        <taxon>Methanosalsum</taxon>
    </lineage>
</organism>
<dbReference type="EC" id="6.3.5.11" evidence="8"/>
<dbReference type="SUPFAM" id="SSF52317">
    <property type="entry name" value="Class I glutamine amidotransferase-like"/>
    <property type="match status" value="1"/>
</dbReference>
<dbReference type="Gene3D" id="3.40.50.300">
    <property type="entry name" value="P-loop containing nucleotide triphosphate hydrolases"/>
    <property type="match status" value="1"/>
</dbReference>
<dbReference type="EC" id="6.3.5.12" evidence="8"/>
<dbReference type="InterPro" id="IPR011698">
    <property type="entry name" value="GATase_3"/>
</dbReference>
<comment type="cofactor">
    <cofactor evidence="1 8">
        <name>Mg(2+)</name>
        <dbReference type="ChEBI" id="CHEBI:18420"/>
    </cofactor>
</comment>
<keyword evidence="8" id="KW-0484">Methanogenesis</keyword>
<feature type="site" description="Increases nucleophilicity of active site Cys" evidence="8">
    <location>
        <position position="476"/>
    </location>
</feature>
<dbReference type="AlphaFoldDB" id="A0A3R7XCW4"/>
<dbReference type="CDD" id="cd03130">
    <property type="entry name" value="GATase1_CobB"/>
    <property type="match status" value="1"/>
</dbReference>
<dbReference type="RefSeq" id="WP_259133052.1">
    <property type="nucleotide sequence ID" value="NZ_JANUCS010000001.1"/>
</dbReference>
<evidence type="ECO:0000256" key="1">
    <source>
        <dbReference type="ARBA" id="ARBA00001946"/>
    </source>
</evidence>
<dbReference type="GO" id="GO:0015948">
    <property type="term" value="P:methanogenesis"/>
    <property type="evidence" value="ECO:0007669"/>
    <property type="project" value="UniProtKB-KW"/>
</dbReference>
<evidence type="ECO:0000256" key="2">
    <source>
        <dbReference type="ARBA" id="ARBA00022573"/>
    </source>
</evidence>
<evidence type="ECO:0000259" key="9">
    <source>
        <dbReference type="Pfam" id="PF01656"/>
    </source>
</evidence>
<dbReference type="PANTHER" id="PTHR43873:SF1">
    <property type="entry name" value="COBYRINATE A,C-DIAMIDE SYNTHASE"/>
    <property type="match status" value="1"/>
</dbReference>
<comment type="domain">
    <text evidence="8">Comprises of two domains. The C-terminal domain contains the binding site for glutamine and catalyzes the hydrolysis of this substrate to glutamate and ammonia. The N-terminal domain is anticipated to bind ATP, and cobyrinate or Ni-sirohydrochlorin, and catalyzes the ultimate synthesis of the diamide product. The ammonia produced via the glutaminase domain is probably translocated to the adjacent domain via a molecular tunnel, where it reacts with an activated intermediate.</text>
</comment>
<comment type="catalytic activity">
    <reaction evidence="8">
        <text>cob(II)yrinate + 2 L-glutamine + 2 ATP + 2 H2O = cob(II)yrinate a,c diamide + 2 L-glutamate + 2 ADP + 2 phosphate + 2 H(+)</text>
        <dbReference type="Rhea" id="RHEA:26289"/>
        <dbReference type="ChEBI" id="CHEBI:15377"/>
        <dbReference type="ChEBI" id="CHEBI:15378"/>
        <dbReference type="ChEBI" id="CHEBI:29985"/>
        <dbReference type="ChEBI" id="CHEBI:30616"/>
        <dbReference type="ChEBI" id="CHEBI:43474"/>
        <dbReference type="ChEBI" id="CHEBI:58359"/>
        <dbReference type="ChEBI" id="CHEBI:58537"/>
        <dbReference type="ChEBI" id="CHEBI:58894"/>
        <dbReference type="ChEBI" id="CHEBI:456216"/>
        <dbReference type="EC" id="6.3.5.11"/>
    </reaction>
</comment>
<dbReference type="PANTHER" id="PTHR43873">
    <property type="entry name" value="COBYRINATE A,C-DIAMIDE SYNTHASE"/>
    <property type="match status" value="1"/>
</dbReference>
<dbReference type="HAMAP" id="MF_00027">
    <property type="entry name" value="CobB_CbiA"/>
    <property type="match status" value="1"/>
</dbReference>
<comment type="catalytic activity">
    <reaction evidence="8">
        <text>Ni-sirohydrochlorin + 2 L-glutamine + 2 ATP + 2 H2O = Ni-sirohydrochlorin a,c-diamide + 2 L-glutamate + 2 ADP + 2 phosphate + 2 H(+)</text>
        <dbReference type="Rhea" id="RHEA:52896"/>
        <dbReference type="ChEBI" id="CHEBI:15377"/>
        <dbReference type="ChEBI" id="CHEBI:15378"/>
        <dbReference type="ChEBI" id="CHEBI:29985"/>
        <dbReference type="ChEBI" id="CHEBI:30616"/>
        <dbReference type="ChEBI" id="CHEBI:43474"/>
        <dbReference type="ChEBI" id="CHEBI:58359"/>
        <dbReference type="ChEBI" id="CHEBI:136841"/>
        <dbReference type="ChEBI" id="CHEBI:136887"/>
        <dbReference type="ChEBI" id="CHEBI:456216"/>
        <dbReference type="EC" id="6.3.5.12"/>
    </reaction>
</comment>
<comment type="pathway">
    <text evidence="8">Cofactor biosynthesis; adenosylcobalamin biosynthesis; cob(II)yrinate a,c-diamide from sirohydrochlorin (anaerobic route): step 10/10.</text>
</comment>
<keyword evidence="5 8" id="KW-0067">ATP-binding</keyword>
<dbReference type="PROSITE" id="PS51274">
    <property type="entry name" value="GATASE_COBBQ"/>
    <property type="match status" value="1"/>
</dbReference>
<gene>
    <name evidence="8 11" type="primary">cfbB</name>
    <name evidence="8" type="synonym">cbiA</name>
    <name evidence="11" type="ORF">D5R95_09260</name>
</gene>
<feature type="domain" description="CobQ/CobB/MinD/ParA nucleotide binding" evidence="9">
    <location>
        <begin position="24"/>
        <end position="206"/>
    </location>
</feature>
<dbReference type="UniPathway" id="UPA00148">
    <property type="reaction ID" value="UER00231"/>
</dbReference>
<dbReference type="GO" id="GO:0042242">
    <property type="term" value="F:cobyrinic acid a,c-diamide synthase activity"/>
    <property type="evidence" value="ECO:0007669"/>
    <property type="project" value="UniProtKB-UniRule"/>
</dbReference>
<dbReference type="InterPro" id="IPR002586">
    <property type="entry name" value="CobQ/CobB/MinD/ParA_Nub-bd_dom"/>
</dbReference>
<name>A0A3R7XCW4_9EURY</name>
<dbReference type="NCBIfam" id="NF033195">
    <property type="entry name" value="F430_CfbB"/>
    <property type="match status" value="1"/>
</dbReference>
<comment type="function">
    <text evidence="8">Catalyzes the ATP-dependent amidation of the two carboxylate groups at positions a and c of cobyrinate, using either L-glutamine or ammonia as the nitrogen source. Involved in the biosynthesis of the unique nickel-containing tetrapyrrole coenzyme F430, the prosthetic group of methyl-coenzyme M reductase (MCR), which plays a key role in methanogenesis and anaerobic methane oxidation. Catalyzes the ATP-dependent amidation of the two carboxylate groups at positions a and c of Ni-sirohydrochlorin, using L-glutamine or ammonia as the nitrogen source.</text>
</comment>
<reference evidence="11 12" key="1">
    <citation type="submission" date="2018-08" db="EMBL/GenBank/DDBJ databases">
        <title>The metabolism and importance of syntrophic acetate oxidation coupled to methane or sulfide production in haloalkaline environments.</title>
        <authorList>
            <person name="Timmers P.H.A."/>
            <person name="Vavourakis C.D."/>
            <person name="Sorokin D.Y."/>
            <person name="Sinninghe Damste J.S."/>
            <person name="Muyzer G."/>
            <person name="Stams A.J.M."/>
            <person name="Plugge C.M."/>
        </authorList>
    </citation>
    <scope>NUCLEOTIDE SEQUENCE [LARGE SCALE GENOMIC DNA]</scope>
    <source>
        <strain evidence="11">MSAO_Arc3</strain>
    </source>
</reference>
<dbReference type="Pfam" id="PF07685">
    <property type="entry name" value="GATase_3"/>
    <property type="match status" value="1"/>
</dbReference>
<sequence length="499" mass="55167">MNRESENFFEGRQNNNDINVPRILVSADRSSSGKTTIMMGLLSALVSRGYTVQPYKVGLDYIDPSYHSEITGRKARNLDGYLMQNEDVVDCFVHGYETNETADIALIEGVRGLYEGLESLTDTGSTAQIAKILDCPVILIINARSITRSAAALVKGFDSFDNQVNIAGIILNNVGSEKHAKKAKDAIEYYTKLPVIGIVPRKSDMQISMRHLGLIPALESRVKVAEYESKISDIENIISTSIDIDRIIEIASNTKSLSRPNNTNFQISDDNNNEKVVIGIALDEAFNFYYHDNIELLRLAGAEIKYFSPLHDKKIPKLDGIYIGGGYPELFGEKLEQNESLKNKIYDLSLNGTPIYAECGGLMYLTEQITTASMNPQNNSHGISYMENGSYEMIGALPGQTIMNDKRVVSYNTGIIDIDNVIGTVGNVFKGHEFHHSEIVGLPQNVEFTIKLTRGEGIMDGKDGLIVNNTVGSYAHLHAVSYKEFASSFVSFVTKNTIK</sequence>
<evidence type="ECO:0000256" key="4">
    <source>
        <dbReference type="ARBA" id="ARBA00022741"/>
    </source>
</evidence>
<comment type="caution">
    <text evidence="11">The sequence shown here is derived from an EMBL/GenBank/DDBJ whole genome shotgun (WGS) entry which is preliminary data.</text>
</comment>
<comment type="similarity">
    <text evidence="8">Belongs to the CobB/CbiA family.</text>
</comment>
<comment type="miscellaneous">
    <text evidence="8">The a and c carboxylates of cobyrinate and Ni-sirohydrochlorin are activated for nucleophilic attack via formation of a phosphorylated intermediate by ATP. CbiA catalyzes first the amidation of the c-carboxylate, and then that of the a-carboxylate.</text>
</comment>
<dbReference type="InterPro" id="IPR027417">
    <property type="entry name" value="P-loop_NTPase"/>
</dbReference>
<evidence type="ECO:0000259" key="10">
    <source>
        <dbReference type="Pfam" id="PF07685"/>
    </source>
</evidence>
<dbReference type="Pfam" id="PF01656">
    <property type="entry name" value="CbiA"/>
    <property type="match status" value="1"/>
</dbReference>
<keyword evidence="7 8" id="KW-0315">Glutamine amidotransferase</keyword>
<accession>A0A3R7XCW4</accession>
<evidence type="ECO:0000313" key="12">
    <source>
        <dbReference type="Proteomes" id="UP000284763"/>
    </source>
</evidence>
<dbReference type="EMBL" id="QZAB01000590">
    <property type="protein sequence ID" value="RQD79898.1"/>
    <property type="molecule type" value="Genomic_DNA"/>
</dbReference>
<dbReference type="InterPro" id="IPR004484">
    <property type="entry name" value="CbiA/CobB_synth"/>
</dbReference>
<dbReference type="GO" id="GO:0005524">
    <property type="term" value="F:ATP binding"/>
    <property type="evidence" value="ECO:0007669"/>
    <property type="project" value="UniProtKB-UniRule"/>
</dbReference>
<feature type="active site" description="Nucleophile" evidence="8">
    <location>
        <position position="359"/>
    </location>
</feature>
<feature type="domain" description="CobB/CobQ-like glutamine amidotransferase" evidence="10">
    <location>
        <begin position="278"/>
        <end position="480"/>
    </location>
</feature>
<dbReference type="NCBIfam" id="NF002204">
    <property type="entry name" value="PRK01077.1"/>
    <property type="match status" value="1"/>
</dbReference>
<protein>
    <recommendedName>
        <fullName evidence="8">Cobyrinate a,c-diamide synthase</fullName>
        <ecNumber evidence="8">6.3.5.11</ecNumber>
    </recommendedName>
    <alternativeName>
        <fullName evidence="8">Cobyrinic acid a,c-diamide synthetase</fullName>
    </alternativeName>
    <alternativeName>
        <fullName evidence="8">Ni-sirohydrochlorin a,c-diamide synthase</fullName>
        <ecNumber evidence="8">6.3.5.12</ecNumber>
    </alternativeName>
    <alternativeName>
        <fullName evidence="8">Ni-sirohydrochlorin a,c-diamide synthetase</fullName>
    </alternativeName>
</protein>
<keyword evidence="6 8" id="KW-0460">Magnesium</keyword>
<proteinExistence type="inferred from homology"/>
<dbReference type="NCBIfam" id="TIGR00379">
    <property type="entry name" value="cobB"/>
    <property type="match status" value="1"/>
</dbReference>
<dbReference type="InterPro" id="IPR029062">
    <property type="entry name" value="Class_I_gatase-like"/>
</dbReference>
<dbReference type="Proteomes" id="UP000284763">
    <property type="component" value="Unassembled WGS sequence"/>
</dbReference>
<dbReference type="SUPFAM" id="SSF52540">
    <property type="entry name" value="P-loop containing nucleoside triphosphate hydrolases"/>
    <property type="match status" value="1"/>
</dbReference>
<dbReference type="GO" id="GO:0009236">
    <property type="term" value="P:cobalamin biosynthetic process"/>
    <property type="evidence" value="ECO:0007669"/>
    <property type="project" value="UniProtKB-UniRule"/>
</dbReference>
<keyword evidence="2 8" id="KW-0169">Cobalamin biosynthesis</keyword>
<dbReference type="CDD" id="cd05388">
    <property type="entry name" value="CobB_N"/>
    <property type="match status" value="1"/>
</dbReference>
<evidence type="ECO:0000313" key="11">
    <source>
        <dbReference type="EMBL" id="RQD79898.1"/>
    </source>
</evidence>
<keyword evidence="4 8" id="KW-0547">Nucleotide-binding</keyword>
<evidence type="ECO:0000256" key="7">
    <source>
        <dbReference type="ARBA" id="ARBA00022962"/>
    </source>
</evidence>
<evidence type="ECO:0000256" key="6">
    <source>
        <dbReference type="ARBA" id="ARBA00022842"/>
    </source>
</evidence>